<dbReference type="InterPro" id="IPR012312">
    <property type="entry name" value="Hemerythrin-like"/>
</dbReference>
<reference evidence="2" key="1">
    <citation type="submission" date="2016-10" db="EMBL/GenBank/DDBJ databases">
        <title>Draft Genome Sequence of Nocardioides luteus Strain BAFB, an Alkane-Degrading Bacterium Isolated from JP-7 Polluted Soil.</title>
        <authorList>
            <person name="Brown L."/>
            <person name="Ruiz O.N."/>
            <person name="Gunasekera T."/>
        </authorList>
    </citation>
    <scope>NUCLEOTIDE SEQUENCE [LARGE SCALE GENOMIC DNA]</scope>
    <source>
        <strain evidence="2">BAFB</strain>
    </source>
</reference>
<name>A0A1J4MYH9_9ACTN</name>
<sequence>MSHVTEDLRKASELPEGDVVRILLQQHAGIRQLCATVGSSEGAAKRQAFNDLRVLLAVHETAEELVVHPVASARGGETLTKALNADEKEATEMLARLEEVGVDSPEFDESFPIFQIAVEQHAEEEERVEFPLLLATLGETERHMMGKRLTATELIAPTRPHPGSAGSVPKQLATMPFHSIVDRVKDALSRS</sequence>
<dbReference type="PANTHER" id="PTHR35585">
    <property type="entry name" value="HHE DOMAIN PROTEIN (AFU_ORTHOLOGUE AFUA_4G00730)"/>
    <property type="match status" value="1"/>
</dbReference>
<dbReference type="Proteomes" id="UP000033772">
    <property type="component" value="Unassembled WGS sequence"/>
</dbReference>
<dbReference type="OrthoDB" id="3212362at2"/>
<dbReference type="EMBL" id="JZDQ02000039">
    <property type="protein sequence ID" value="OIJ24414.1"/>
    <property type="molecule type" value="Genomic_DNA"/>
</dbReference>
<evidence type="ECO:0000313" key="3">
    <source>
        <dbReference type="Proteomes" id="UP000033772"/>
    </source>
</evidence>
<proteinExistence type="predicted"/>
<dbReference type="Pfam" id="PF01814">
    <property type="entry name" value="Hemerythrin"/>
    <property type="match status" value="1"/>
</dbReference>
<comment type="caution">
    <text evidence="2">The sequence shown here is derived from an EMBL/GenBank/DDBJ whole genome shotgun (WGS) entry which is preliminary data.</text>
</comment>
<dbReference type="Gene3D" id="1.20.120.520">
    <property type="entry name" value="nmb1532 protein domain like"/>
    <property type="match status" value="1"/>
</dbReference>
<dbReference type="AlphaFoldDB" id="A0A1J4MYH9"/>
<feature type="domain" description="Hemerythrin-like" evidence="1">
    <location>
        <begin position="19"/>
        <end position="133"/>
    </location>
</feature>
<gene>
    <name evidence="2" type="ORF">UG56_022755</name>
</gene>
<dbReference type="PANTHER" id="PTHR35585:SF1">
    <property type="entry name" value="HHE DOMAIN PROTEIN (AFU_ORTHOLOGUE AFUA_4G00730)"/>
    <property type="match status" value="1"/>
</dbReference>
<organism evidence="2 3">
    <name type="scientific">Nocardioides luteus</name>
    <dbReference type="NCBI Taxonomy" id="1844"/>
    <lineage>
        <taxon>Bacteria</taxon>
        <taxon>Bacillati</taxon>
        <taxon>Actinomycetota</taxon>
        <taxon>Actinomycetes</taxon>
        <taxon>Propionibacteriales</taxon>
        <taxon>Nocardioidaceae</taxon>
        <taxon>Nocardioides</taxon>
    </lineage>
</organism>
<evidence type="ECO:0000313" key="2">
    <source>
        <dbReference type="EMBL" id="OIJ24414.1"/>
    </source>
</evidence>
<dbReference type="RefSeq" id="WP_045548041.1">
    <property type="nucleotide sequence ID" value="NZ_JZDQ02000039.1"/>
</dbReference>
<evidence type="ECO:0000259" key="1">
    <source>
        <dbReference type="Pfam" id="PF01814"/>
    </source>
</evidence>
<protein>
    <recommendedName>
        <fullName evidence="1">Hemerythrin-like domain-containing protein</fullName>
    </recommendedName>
</protein>
<accession>A0A1J4MYH9</accession>
<dbReference type="STRING" id="1844.UG56_022755"/>
<keyword evidence="3" id="KW-1185">Reference proteome</keyword>